<name>A0ACA9SF17_9GLOM</name>
<sequence>GMITSSIDISFHDASKNHFRLPLAIAKVYFDETNLSTFCSIMKSLSQYAFYTVIHVSHNDFYDIKPGEKLITIINNIDVKSY</sequence>
<evidence type="ECO:0000313" key="1">
    <source>
        <dbReference type="EMBL" id="CAG8834808.1"/>
    </source>
</evidence>
<keyword evidence="2" id="KW-1185">Reference proteome</keyword>
<dbReference type="EMBL" id="CAJVQC010110188">
    <property type="protein sequence ID" value="CAG8834808.1"/>
    <property type="molecule type" value="Genomic_DNA"/>
</dbReference>
<accession>A0ACA9SF17</accession>
<reference evidence="1" key="1">
    <citation type="submission" date="2021-06" db="EMBL/GenBank/DDBJ databases">
        <authorList>
            <person name="Kallberg Y."/>
            <person name="Tangrot J."/>
            <person name="Rosling A."/>
        </authorList>
    </citation>
    <scope>NUCLEOTIDE SEQUENCE</scope>
    <source>
        <strain evidence="1">MA461A</strain>
    </source>
</reference>
<proteinExistence type="predicted"/>
<feature type="non-terminal residue" evidence="1">
    <location>
        <position position="82"/>
    </location>
</feature>
<organism evidence="1 2">
    <name type="scientific">Racocetra persica</name>
    <dbReference type="NCBI Taxonomy" id="160502"/>
    <lineage>
        <taxon>Eukaryota</taxon>
        <taxon>Fungi</taxon>
        <taxon>Fungi incertae sedis</taxon>
        <taxon>Mucoromycota</taxon>
        <taxon>Glomeromycotina</taxon>
        <taxon>Glomeromycetes</taxon>
        <taxon>Diversisporales</taxon>
        <taxon>Gigasporaceae</taxon>
        <taxon>Racocetra</taxon>
    </lineage>
</organism>
<protein>
    <submittedName>
        <fullName evidence="1">36820_t:CDS:1</fullName>
    </submittedName>
</protein>
<evidence type="ECO:0000313" key="2">
    <source>
        <dbReference type="Proteomes" id="UP000789920"/>
    </source>
</evidence>
<feature type="non-terminal residue" evidence="1">
    <location>
        <position position="1"/>
    </location>
</feature>
<comment type="caution">
    <text evidence="1">The sequence shown here is derived from an EMBL/GenBank/DDBJ whole genome shotgun (WGS) entry which is preliminary data.</text>
</comment>
<gene>
    <name evidence="1" type="ORF">RPERSI_LOCUS29314</name>
</gene>
<dbReference type="Proteomes" id="UP000789920">
    <property type="component" value="Unassembled WGS sequence"/>
</dbReference>